<organism evidence="1">
    <name type="scientific">marine sediment metagenome</name>
    <dbReference type="NCBI Taxonomy" id="412755"/>
    <lineage>
        <taxon>unclassified sequences</taxon>
        <taxon>metagenomes</taxon>
        <taxon>ecological metagenomes</taxon>
    </lineage>
</organism>
<proteinExistence type="predicted"/>
<reference evidence="1" key="1">
    <citation type="journal article" date="2015" name="Nature">
        <title>Complex archaea that bridge the gap between prokaryotes and eukaryotes.</title>
        <authorList>
            <person name="Spang A."/>
            <person name="Saw J.H."/>
            <person name="Jorgensen S.L."/>
            <person name="Zaremba-Niedzwiedzka K."/>
            <person name="Martijn J."/>
            <person name="Lind A.E."/>
            <person name="van Eijk R."/>
            <person name="Schleper C."/>
            <person name="Guy L."/>
            <person name="Ettema T.J."/>
        </authorList>
    </citation>
    <scope>NUCLEOTIDE SEQUENCE</scope>
</reference>
<gene>
    <name evidence="1" type="ORF">LCGC14_0639200</name>
</gene>
<protein>
    <submittedName>
        <fullName evidence="1">Uncharacterized protein</fullName>
    </submittedName>
</protein>
<dbReference type="EMBL" id="LAZR01001151">
    <property type="protein sequence ID" value="KKN49774.1"/>
    <property type="molecule type" value="Genomic_DNA"/>
</dbReference>
<evidence type="ECO:0000313" key="1">
    <source>
        <dbReference type="EMBL" id="KKN49774.1"/>
    </source>
</evidence>
<comment type="caution">
    <text evidence="1">The sequence shown here is derived from an EMBL/GenBank/DDBJ whole genome shotgun (WGS) entry which is preliminary data.</text>
</comment>
<accession>A0A0F9R4Y4</accession>
<sequence length="31" mass="3906">MKERFDFGTFKRLIMKNFGKDQEPFDIYFKK</sequence>
<dbReference type="AlphaFoldDB" id="A0A0F9R4Y4"/>
<name>A0A0F9R4Y4_9ZZZZ</name>